<dbReference type="GO" id="GO:0003677">
    <property type="term" value="F:DNA binding"/>
    <property type="evidence" value="ECO:0007669"/>
    <property type="project" value="UniProtKB-KW"/>
</dbReference>
<dbReference type="PROSITE" id="PS50937">
    <property type="entry name" value="HTH_MERR_2"/>
    <property type="match status" value="1"/>
</dbReference>
<evidence type="ECO:0000256" key="2">
    <source>
        <dbReference type="SAM" id="Coils"/>
    </source>
</evidence>
<accession>A0ABU9C128</accession>
<feature type="domain" description="HTH merR-type" evidence="4">
    <location>
        <begin position="33"/>
        <end position="100"/>
    </location>
</feature>
<dbReference type="SMART" id="SM00422">
    <property type="entry name" value="HTH_MERR"/>
    <property type="match status" value="1"/>
</dbReference>
<evidence type="ECO:0000313" key="5">
    <source>
        <dbReference type="EMBL" id="MEK8045553.1"/>
    </source>
</evidence>
<dbReference type="Gene3D" id="1.10.1660.10">
    <property type="match status" value="1"/>
</dbReference>
<organism evidence="5 6">
    <name type="scientific">Ideonella margarita</name>
    <dbReference type="NCBI Taxonomy" id="2984191"/>
    <lineage>
        <taxon>Bacteria</taxon>
        <taxon>Pseudomonadati</taxon>
        <taxon>Pseudomonadota</taxon>
        <taxon>Betaproteobacteria</taxon>
        <taxon>Burkholderiales</taxon>
        <taxon>Sphaerotilaceae</taxon>
        <taxon>Ideonella</taxon>
    </lineage>
</organism>
<dbReference type="Proteomes" id="UP001379945">
    <property type="component" value="Unassembled WGS sequence"/>
</dbReference>
<keyword evidence="1 5" id="KW-0238">DNA-binding</keyword>
<dbReference type="CDD" id="cd04776">
    <property type="entry name" value="HTH_GnyR"/>
    <property type="match status" value="1"/>
</dbReference>
<comment type="caution">
    <text evidence="5">The sequence shown here is derived from an EMBL/GenBank/DDBJ whole genome shotgun (WGS) entry which is preliminary data.</text>
</comment>
<evidence type="ECO:0000256" key="1">
    <source>
        <dbReference type="ARBA" id="ARBA00023125"/>
    </source>
</evidence>
<dbReference type="SUPFAM" id="SSF46955">
    <property type="entry name" value="Putative DNA-binding domain"/>
    <property type="match status" value="1"/>
</dbReference>
<dbReference type="InterPro" id="IPR009061">
    <property type="entry name" value="DNA-bd_dom_put_sf"/>
</dbReference>
<proteinExistence type="predicted"/>
<evidence type="ECO:0000256" key="3">
    <source>
        <dbReference type="SAM" id="MobiDB-lite"/>
    </source>
</evidence>
<keyword evidence="6" id="KW-1185">Reference proteome</keyword>
<keyword evidence="2" id="KW-0175">Coiled coil</keyword>
<dbReference type="Pfam" id="PF13411">
    <property type="entry name" value="MerR_1"/>
    <property type="match status" value="1"/>
</dbReference>
<protein>
    <submittedName>
        <fullName evidence="5">MerR family DNA-binding transcriptional regulator</fullName>
    </submittedName>
</protein>
<feature type="coiled-coil region" evidence="2">
    <location>
        <begin position="111"/>
        <end position="142"/>
    </location>
</feature>
<dbReference type="PANTHER" id="PTHR30204:SF58">
    <property type="entry name" value="HTH-TYPE TRANSCRIPTIONAL REGULATOR YFMP"/>
    <property type="match status" value="1"/>
</dbReference>
<evidence type="ECO:0000313" key="6">
    <source>
        <dbReference type="Proteomes" id="UP001379945"/>
    </source>
</evidence>
<feature type="compositionally biased region" description="Low complexity" evidence="3">
    <location>
        <begin position="159"/>
        <end position="168"/>
    </location>
</feature>
<evidence type="ECO:0000259" key="4">
    <source>
        <dbReference type="PROSITE" id="PS50937"/>
    </source>
</evidence>
<dbReference type="InterPro" id="IPR047057">
    <property type="entry name" value="MerR_fam"/>
</dbReference>
<name>A0ABU9C128_9BURK</name>
<sequence>MSILARAPRKRTANPSEPAVAAGADAPRQDAPTFTITELAQEFDITPRAIRFYEDVGLLEPARSGRNRVYTHRDRTRLKLTLRGKRLGLSLLEVKQLVDMYESGTDARPQLEAFLEVLDNHRRQLEQQLDDITVTLAEIEQHAARCRSLLAGVGKGTAKAAAKTTKTAAPRKSVSRKA</sequence>
<dbReference type="EMBL" id="JBBUTI010000002">
    <property type="protein sequence ID" value="MEK8045553.1"/>
    <property type="molecule type" value="Genomic_DNA"/>
</dbReference>
<feature type="region of interest" description="Disordered" evidence="3">
    <location>
        <begin position="159"/>
        <end position="178"/>
    </location>
</feature>
<dbReference type="RefSeq" id="WP_341397766.1">
    <property type="nucleotide sequence ID" value="NZ_JBBUTI010000002.1"/>
</dbReference>
<dbReference type="PANTHER" id="PTHR30204">
    <property type="entry name" value="REDOX-CYCLING DRUG-SENSING TRANSCRIPTIONAL ACTIVATOR SOXR"/>
    <property type="match status" value="1"/>
</dbReference>
<feature type="region of interest" description="Disordered" evidence="3">
    <location>
        <begin position="1"/>
        <end position="28"/>
    </location>
</feature>
<dbReference type="InterPro" id="IPR000551">
    <property type="entry name" value="MerR-type_HTH_dom"/>
</dbReference>
<reference evidence="5 6" key="1">
    <citation type="submission" date="2024-04" db="EMBL/GenBank/DDBJ databases">
        <title>Novel species of the genus Ideonella isolated from streams.</title>
        <authorList>
            <person name="Lu H."/>
        </authorList>
    </citation>
    <scope>NUCLEOTIDE SEQUENCE [LARGE SCALE GENOMIC DNA]</scope>
    <source>
        <strain evidence="5 6">LYT19W</strain>
    </source>
</reference>
<gene>
    <name evidence="5" type="ORF">AACH00_04225</name>
</gene>